<dbReference type="SUPFAM" id="SSF109604">
    <property type="entry name" value="HD-domain/PDEase-like"/>
    <property type="match status" value="1"/>
</dbReference>
<proteinExistence type="predicted"/>
<dbReference type="GO" id="GO:0016779">
    <property type="term" value="F:nucleotidyltransferase activity"/>
    <property type="evidence" value="ECO:0007669"/>
    <property type="project" value="UniProtKB-KW"/>
</dbReference>
<dbReference type="AlphaFoldDB" id="A0A3B0QDQ5"/>
<dbReference type="Proteomes" id="UP000257559">
    <property type="component" value="Chromosome"/>
</dbReference>
<keyword evidence="2" id="KW-0548">Nucleotidyltransferase</keyword>
<dbReference type="KEGG" id="medw:NCTC10132_01160"/>
<evidence type="ECO:0000313" key="3">
    <source>
        <dbReference type="Proteomes" id="UP000257559"/>
    </source>
</evidence>
<dbReference type="EMBL" id="LS991951">
    <property type="protein sequence ID" value="SYV97791.1"/>
    <property type="molecule type" value="Genomic_DNA"/>
</dbReference>
<evidence type="ECO:0000313" key="2">
    <source>
        <dbReference type="EMBL" id="SYV97791.1"/>
    </source>
</evidence>
<organism evidence="2 3">
    <name type="scientific">Mycoplasmopsis edwardii</name>
    <dbReference type="NCBI Taxonomy" id="53558"/>
    <lineage>
        <taxon>Bacteria</taxon>
        <taxon>Bacillati</taxon>
        <taxon>Mycoplasmatota</taxon>
        <taxon>Mycoplasmoidales</taxon>
        <taxon>Metamycoplasmataceae</taxon>
        <taxon>Mycoplasmopsis</taxon>
    </lineage>
</organism>
<accession>A0A3B0QDQ5</accession>
<name>A0A3B0QDQ5_9BACT</name>
<dbReference type="InterPro" id="IPR003607">
    <property type="entry name" value="HD/PDEase_dom"/>
</dbReference>
<dbReference type="InterPro" id="IPR013976">
    <property type="entry name" value="HDOD"/>
</dbReference>
<dbReference type="Gene3D" id="1.10.3210.10">
    <property type="entry name" value="Hypothetical protein af1432"/>
    <property type="match status" value="1"/>
</dbReference>
<reference evidence="3" key="1">
    <citation type="submission" date="2018-06" db="EMBL/GenBank/DDBJ databases">
        <authorList>
            <consortium name="Pathogen Informatics"/>
        </authorList>
    </citation>
    <scope>NUCLEOTIDE SEQUENCE [LARGE SCALE GENOMIC DNA]</scope>
    <source>
        <strain evidence="3">NCTC10132</strain>
    </source>
</reference>
<protein>
    <submittedName>
        <fullName evidence="2">Putative nicotinate-nucleotide adenylyltransferase</fullName>
    </submittedName>
</protein>
<keyword evidence="3" id="KW-1185">Reference proteome</keyword>
<keyword evidence="2" id="KW-0808">Transferase</keyword>
<gene>
    <name evidence="2" type="ORF">NCTC10132_01160</name>
</gene>
<feature type="domain" description="HDOD" evidence="1">
    <location>
        <begin position="72"/>
        <end position="106"/>
    </location>
</feature>
<dbReference type="Pfam" id="PF08668">
    <property type="entry name" value="HDOD"/>
    <property type="match status" value="1"/>
</dbReference>
<dbReference type="CDD" id="cd00077">
    <property type="entry name" value="HDc"/>
    <property type="match status" value="1"/>
</dbReference>
<feature type="non-terminal residue" evidence="2">
    <location>
        <position position="140"/>
    </location>
</feature>
<evidence type="ECO:0000259" key="1">
    <source>
        <dbReference type="Pfam" id="PF08668"/>
    </source>
</evidence>
<sequence>MVSIRRSKNINKVNAKKYNVKLLKNDLFDYSSTDFKKGFLDAVDPKVMNYIQSKGLYLETIVHNSLSALRAKHSVACAQFAAELAKKHNYPAKTAYITGLIHDIAKEWSEEASYEFLAEYAPELKNTPKHFLHQHCGSLW</sequence>